<dbReference type="Gene3D" id="3.40.525.10">
    <property type="entry name" value="CRAL-TRIO lipid binding domain"/>
    <property type="match status" value="1"/>
</dbReference>
<dbReference type="Pfam" id="PF00650">
    <property type="entry name" value="CRAL_TRIO"/>
    <property type="match status" value="1"/>
</dbReference>
<dbReference type="PROSITE" id="PS50191">
    <property type="entry name" value="CRAL_TRIO"/>
    <property type="match status" value="1"/>
</dbReference>
<evidence type="ECO:0000313" key="2">
    <source>
        <dbReference type="EMBL" id="CAD6191160.1"/>
    </source>
</evidence>
<dbReference type="SUPFAM" id="SSF52087">
    <property type="entry name" value="CRAL/TRIO domain"/>
    <property type="match status" value="1"/>
</dbReference>
<dbReference type="Proteomes" id="UP000835052">
    <property type="component" value="Unassembled WGS sequence"/>
</dbReference>
<dbReference type="CDD" id="cd00170">
    <property type="entry name" value="SEC14"/>
    <property type="match status" value="1"/>
</dbReference>
<evidence type="ECO:0000313" key="3">
    <source>
        <dbReference type="Proteomes" id="UP000835052"/>
    </source>
</evidence>
<name>A0A8S1HCY4_9PELO</name>
<dbReference type="InterPro" id="IPR053302">
    <property type="entry name" value="CRAL-TRIO_domain"/>
</dbReference>
<proteinExistence type="predicted"/>
<dbReference type="Gene3D" id="2.60.120.680">
    <property type="entry name" value="GOLD domain"/>
    <property type="match status" value="1"/>
</dbReference>
<protein>
    <recommendedName>
        <fullName evidence="1">CRAL-TRIO domain-containing protein</fullName>
    </recommendedName>
</protein>
<evidence type="ECO:0000259" key="1">
    <source>
        <dbReference type="PROSITE" id="PS50191"/>
    </source>
</evidence>
<comment type="caution">
    <text evidence="2">The sequence shown here is derived from an EMBL/GenBank/DDBJ whole genome shotgun (WGS) entry which is preliminary data.</text>
</comment>
<gene>
    <name evidence="2" type="ORF">CAUJ_LOCUS7079</name>
</gene>
<sequence>MTKKEISDEDRGKINKLRELVKADLTSYYDTDFNILRWLQGHSSTSLEDIAKKLTHHLKLRKSTWQLDELHKAERNQKIHHHWKYGITGESKVLENCIVNVEQCGKTDYSGMMESFSISDVMKARMVDLEQMLNQVMKKEEETGKQAWILYVMDVSGLEFNKKLYELVTGSMRALAEFMAEHYVEMIKFFVPVCVPNFACKLYVLVRPLLPEKTKDKVRLIAESNWRDTILEYADVDSLPSIWNDENHQFFSKLELPVPYPIDGYYSAKKEVIPENAERINVVAGKVHVSKIFRDRNYGFGCFTSEKEDVQDYYLADQVTPMFPWMPITLVPLNDSIAVKKNAYYHLWVSNQRAWWFPLTVTLSISVEENEAEEAV</sequence>
<dbReference type="Pfam" id="PF25883">
    <property type="entry name" value="F28H7_8_C"/>
    <property type="match status" value="1"/>
</dbReference>
<dbReference type="AlphaFoldDB" id="A0A8S1HCY4"/>
<dbReference type="SMART" id="SM00516">
    <property type="entry name" value="SEC14"/>
    <property type="match status" value="1"/>
</dbReference>
<reference evidence="2" key="1">
    <citation type="submission" date="2020-10" db="EMBL/GenBank/DDBJ databases">
        <authorList>
            <person name="Kikuchi T."/>
        </authorList>
    </citation>
    <scope>NUCLEOTIDE SEQUENCE</scope>
    <source>
        <strain evidence="2">NKZ352</strain>
    </source>
</reference>
<organism evidence="2 3">
    <name type="scientific">Caenorhabditis auriculariae</name>
    <dbReference type="NCBI Taxonomy" id="2777116"/>
    <lineage>
        <taxon>Eukaryota</taxon>
        <taxon>Metazoa</taxon>
        <taxon>Ecdysozoa</taxon>
        <taxon>Nematoda</taxon>
        <taxon>Chromadorea</taxon>
        <taxon>Rhabditida</taxon>
        <taxon>Rhabditina</taxon>
        <taxon>Rhabditomorpha</taxon>
        <taxon>Rhabditoidea</taxon>
        <taxon>Rhabditidae</taxon>
        <taxon>Peloderinae</taxon>
        <taxon>Caenorhabditis</taxon>
    </lineage>
</organism>
<dbReference type="PANTHER" id="PTHR47159">
    <property type="entry name" value="PROTEIN CBG07705-RELATED"/>
    <property type="match status" value="1"/>
</dbReference>
<dbReference type="EMBL" id="CAJGYM010000019">
    <property type="protein sequence ID" value="CAD6191160.1"/>
    <property type="molecule type" value="Genomic_DNA"/>
</dbReference>
<dbReference type="OrthoDB" id="1434354at2759"/>
<dbReference type="PANTHER" id="PTHR47159:SF5">
    <property type="entry name" value="CRAL-TRIO DOMAIN-CONTAINING PROTEIN"/>
    <property type="match status" value="1"/>
</dbReference>
<dbReference type="InterPro" id="IPR058960">
    <property type="entry name" value="Ctg-1-like_C"/>
</dbReference>
<dbReference type="InterPro" id="IPR001251">
    <property type="entry name" value="CRAL-TRIO_dom"/>
</dbReference>
<dbReference type="InterPro" id="IPR036865">
    <property type="entry name" value="CRAL-TRIO_dom_sf"/>
</dbReference>
<accession>A0A8S1HCY4</accession>
<feature type="domain" description="CRAL-TRIO" evidence="1">
    <location>
        <begin position="75"/>
        <end position="243"/>
    </location>
</feature>
<keyword evidence="3" id="KW-1185">Reference proteome</keyword>